<evidence type="ECO:0000256" key="1">
    <source>
        <dbReference type="SAM" id="Coils"/>
    </source>
</evidence>
<dbReference type="AlphaFoldDB" id="A0A9X4M5N3"/>
<feature type="transmembrane region" description="Helical" evidence="2">
    <location>
        <begin position="196"/>
        <end position="225"/>
    </location>
</feature>
<keyword evidence="2" id="KW-0472">Membrane</keyword>
<keyword evidence="2" id="KW-0812">Transmembrane</keyword>
<name>A0A9X4M5N3_9CYAN</name>
<keyword evidence="4" id="KW-1185">Reference proteome</keyword>
<proteinExistence type="predicted"/>
<dbReference type="EMBL" id="VBTY01000028">
    <property type="protein sequence ID" value="MDG3493982.1"/>
    <property type="molecule type" value="Genomic_DNA"/>
</dbReference>
<keyword evidence="2" id="KW-1133">Transmembrane helix</keyword>
<protein>
    <submittedName>
        <fullName evidence="3">Uncharacterized protein</fullName>
    </submittedName>
</protein>
<dbReference type="RefSeq" id="WP_009626041.1">
    <property type="nucleotide sequence ID" value="NZ_VBTY01000028.1"/>
</dbReference>
<reference evidence="3" key="1">
    <citation type="submission" date="2019-05" db="EMBL/GenBank/DDBJ databases">
        <title>Whole genome sequencing of Pseudanabaena catenata USMAC16.</title>
        <authorList>
            <person name="Khan Z."/>
            <person name="Omar W.M."/>
            <person name="Convey P."/>
            <person name="Merican F."/>
            <person name="Najimudin N."/>
        </authorList>
    </citation>
    <scope>NUCLEOTIDE SEQUENCE</scope>
    <source>
        <strain evidence="3">USMAC16</strain>
    </source>
</reference>
<feature type="coiled-coil region" evidence="1">
    <location>
        <begin position="164"/>
        <end position="195"/>
    </location>
</feature>
<evidence type="ECO:0000256" key="2">
    <source>
        <dbReference type="SAM" id="Phobius"/>
    </source>
</evidence>
<sequence>MTTDNQIIENPDALKDLDVYCQVTEQTALESIVNAWHNFEAGKEFLAYCKNKLPIDKRDTALKVSRYSLSDLPEVEHFETLEFTQVALNLNKDEFDILVMSLSNGLADWQAHERRAKNDPESLQAAKNSDLANLRNARDSNLKALRDSRDSDLSSLQKSQSSELNSARQRLEFCSNDIERKKVELEELNKSLLIEILFLAASFILGGSIGGAWGAIIALAVVFFWRLQS</sequence>
<evidence type="ECO:0000313" key="3">
    <source>
        <dbReference type="EMBL" id="MDG3493982.1"/>
    </source>
</evidence>
<gene>
    <name evidence="3" type="ORF">FEV09_05365</name>
</gene>
<evidence type="ECO:0000313" key="4">
    <source>
        <dbReference type="Proteomes" id="UP001152872"/>
    </source>
</evidence>
<accession>A0A9X4M5N3</accession>
<keyword evidence="1" id="KW-0175">Coiled coil</keyword>
<comment type="caution">
    <text evidence="3">The sequence shown here is derived from an EMBL/GenBank/DDBJ whole genome shotgun (WGS) entry which is preliminary data.</text>
</comment>
<dbReference type="Proteomes" id="UP001152872">
    <property type="component" value="Unassembled WGS sequence"/>
</dbReference>
<organism evidence="3 4">
    <name type="scientific">Pseudanabaena catenata USMAC16</name>
    <dbReference type="NCBI Taxonomy" id="1855837"/>
    <lineage>
        <taxon>Bacteria</taxon>
        <taxon>Bacillati</taxon>
        <taxon>Cyanobacteriota</taxon>
        <taxon>Cyanophyceae</taxon>
        <taxon>Pseudanabaenales</taxon>
        <taxon>Pseudanabaenaceae</taxon>
        <taxon>Pseudanabaena</taxon>
    </lineage>
</organism>